<reference evidence="1 2" key="1">
    <citation type="submission" date="2023-11" db="EMBL/GenBank/DDBJ databases">
        <title>Halocaridina rubra genome assembly.</title>
        <authorList>
            <person name="Smith C."/>
        </authorList>
    </citation>
    <scope>NUCLEOTIDE SEQUENCE [LARGE SCALE GENOMIC DNA]</scope>
    <source>
        <strain evidence="1">EP-1</strain>
        <tissue evidence="1">Whole</tissue>
    </source>
</reference>
<dbReference type="Proteomes" id="UP001381693">
    <property type="component" value="Unassembled WGS sequence"/>
</dbReference>
<gene>
    <name evidence="1" type="ORF">SK128_022869</name>
</gene>
<organism evidence="1 2">
    <name type="scientific">Halocaridina rubra</name>
    <name type="common">Hawaiian red shrimp</name>
    <dbReference type="NCBI Taxonomy" id="373956"/>
    <lineage>
        <taxon>Eukaryota</taxon>
        <taxon>Metazoa</taxon>
        <taxon>Ecdysozoa</taxon>
        <taxon>Arthropoda</taxon>
        <taxon>Crustacea</taxon>
        <taxon>Multicrustacea</taxon>
        <taxon>Malacostraca</taxon>
        <taxon>Eumalacostraca</taxon>
        <taxon>Eucarida</taxon>
        <taxon>Decapoda</taxon>
        <taxon>Pleocyemata</taxon>
        <taxon>Caridea</taxon>
        <taxon>Atyoidea</taxon>
        <taxon>Atyidae</taxon>
        <taxon>Halocaridina</taxon>
    </lineage>
</organism>
<evidence type="ECO:0000313" key="2">
    <source>
        <dbReference type="Proteomes" id="UP001381693"/>
    </source>
</evidence>
<proteinExistence type="predicted"/>
<name>A0AAN8XIE1_HALRR</name>
<protein>
    <submittedName>
        <fullName evidence="1">Uncharacterized protein</fullName>
    </submittedName>
</protein>
<keyword evidence="2" id="KW-1185">Reference proteome</keyword>
<accession>A0AAN8XIE1</accession>
<feature type="non-terminal residue" evidence="1">
    <location>
        <position position="65"/>
    </location>
</feature>
<dbReference type="GO" id="GO:0003676">
    <property type="term" value="F:nucleic acid binding"/>
    <property type="evidence" value="ECO:0007669"/>
    <property type="project" value="InterPro"/>
</dbReference>
<comment type="caution">
    <text evidence="1">The sequence shown here is derived from an EMBL/GenBank/DDBJ whole genome shotgun (WGS) entry which is preliminary data.</text>
</comment>
<sequence length="65" mass="7298">MIVNVGGKKLAASPRQCARSFCPPDPSLPGQKRHSTCSRPPYSPDMAPCDFWLFPKLKIILKEKR</sequence>
<dbReference type="InterPro" id="IPR036397">
    <property type="entry name" value="RNaseH_sf"/>
</dbReference>
<dbReference type="AlphaFoldDB" id="A0AAN8XIE1"/>
<dbReference type="Gene3D" id="3.30.420.10">
    <property type="entry name" value="Ribonuclease H-like superfamily/Ribonuclease H"/>
    <property type="match status" value="1"/>
</dbReference>
<dbReference type="EMBL" id="JAXCGZ010004125">
    <property type="protein sequence ID" value="KAK7082233.1"/>
    <property type="molecule type" value="Genomic_DNA"/>
</dbReference>
<evidence type="ECO:0000313" key="1">
    <source>
        <dbReference type="EMBL" id="KAK7082233.1"/>
    </source>
</evidence>